<evidence type="ECO:0000259" key="1">
    <source>
        <dbReference type="PROSITE" id="PS51462"/>
    </source>
</evidence>
<dbReference type="STRING" id="1817832.A3J48_02385"/>
<dbReference type="PANTHER" id="PTHR10885">
    <property type="entry name" value="ISOPENTENYL-DIPHOSPHATE DELTA-ISOMERASE"/>
    <property type="match status" value="1"/>
</dbReference>
<dbReference type="SUPFAM" id="SSF55811">
    <property type="entry name" value="Nudix"/>
    <property type="match status" value="1"/>
</dbReference>
<dbReference type="Pfam" id="PF00293">
    <property type="entry name" value="NUDIX"/>
    <property type="match status" value="1"/>
</dbReference>
<accession>A0A1F5P9D1</accession>
<dbReference type="GO" id="GO:0003824">
    <property type="term" value="F:catalytic activity"/>
    <property type="evidence" value="ECO:0007669"/>
    <property type="project" value="UniProtKB-ARBA"/>
</dbReference>
<dbReference type="PANTHER" id="PTHR10885:SF0">
    <property type="entry name" value="ISOPENTENYL-DIPHOSPHATE DELTA-ISOMERASE"/>
    <property type="match status" value="1"/>
</dbReference>
<dbReference type="PROSITE" id="PS51462">
    <property type="entry name" value="NUDIX"/>
    <property type="match status" value="1"/>
</dbReference>
<feature type="domain" description="Nudix hydrolase" evidence="1">
    <location>
        <begin position="31"/>
        <end position="161"/>
    </location>
</feature>
<proteinExistence type="predicted"/>
<dbReference type="Proteomes" id="UP000176786">
    <property type="component" value="Unassembled WGS sequence"/>
</dbReference>
<protein>
    <recommendedName>
        <fullName evidence="1">Nudix hydrolase domain-containing protein</fullName>
    </recommendedName>
</protein>
<evidence type="ECO:0000313" key="3">
    <source>
        <dbReference type="Proteomes" id="UP000176786"/>
    </source>
</evidence>
<organism evidence="2 3">
    <name type="scientific">Candidatus Doudnabacteria bacterium RIFCSPHIGHO2_02_FULL_46_11</name>
    <dbReference type="NCBI Taxonomy" id="1817832"/>
    <lineage>
        <taxon>Bacteria</taxon>
        <taxon>Candidatus Doudnaibacteriota</taxon>
    </lineage>
</organism>
<dbReference type="InterPro" id="IPR000086">
    <property type="entry name" value="NUDIX_hydrolase_dom"/>
</dbReference>
<dbReference type="AlphaFoldDB" id="A0A1F5P9D1"/>
<comment type="caution">
    <text evidence="2">The sequence shown here is derived from an EMBL/GenBank/DDBJ whole genome shotgun (WGS) entry which is preliminary data.</text>
</comment>
<dbReference type="InterPro" id="IPR015797">
    <property type="entry name" value="NUDIX_hydrolase-like_dom_sf"/>
</dbReference>
<gene>
    <name evidence="2" type="ORF">A3J48_02385</name>
</gene>
<sequence length="171" mass="19693">MTSDDIVIDRVDENDRVLGPISRKNIYRENASFRTSHIFVFNSKGELLLQKLASTRERYPGKWGSSVAGYVISGESYEQAAKRKLMDELGVSSSGAKLQTIGKTFIQDEGRKKFITLYRTDHDGGFKPDSEQIDEVKFFALKKIEEMRKDNPDEFTPNFLYLLDFYTNQKK</sequence>
<reference evidence="2 3" key="1">
    <citation type="journal article" date="2016" name="Nat. Commun.">
        <title>Thousands of microbial genomes shed light on interconnected biogeochemical processes in an aquifer system.</title>
        <authorList>
            <person name="Anantharaman K."/>
            <person name="Brown C.T."/>
            <person name="Hug L.A."/>
            <person name="Sharon I."/>
            <person name="Castelle C.J."/>
            <person name="Probst A.J."/>
            <person name="Thomas B.C."/>
            <person name="Singh A."/>
            <person name="Wilkins M.J."/>
            <person name="Karaoz U."/>
            <person name="Brodie E.L."/>
            <person name="Williams K.H."/>
            <person name="Hubbard S.S."/>
            <person name="Banfield J.F."/>
        </authorList>
    </citation>
    <scope>NUCLEOTIDE SEQUENCE [LARGE SCALE GENOMIC DNA]</scope>
</reference>
<dbReference type="EMBL" id="MFES01000003">
    <property type="protein sequence ID" value="OGE86322.1"/>
    <property type="molecule type" value="Genomic_DNA"/>
</dbReference>
<evidence type="ECO:0000313" key="2">
    <source>
        <dbReference type="EMBL" id="OGE86322.1"/>
    </source>
</evidence>
<name>A0A1F5P9D1_9BACT</name>
<dbReference type="Gene3D" id="3.90.79.10">
    <property type="entry name" value="Nucleoside Triphosphate Pyrophosphohydrolase"/>
    <property type="match status" value="1"/>
</dbReference>